<comment type="similarity">
    <text evidence="6">Belongs to the NRAP family.</text>
</comment>
<dbReference type="RefSeq" id="XP_025424428.1">
    <property type="nucleotide sequence ID" value="XM_025568643.1"/>
</dbReference>
<dbReference type="PANTHER" id="PTHR17972">
    <property type="entry name" value="NUCLEOLAR RNA-ASSOCIATED PROTEIN"/>
    <property type="match status" value="1"/>
</dbReference>
<evidence type="ECO:0000256" key="6">
    <source>
        <dbReference type="RuleBase" id="RU364032"/>
    </source>
</evidence>
<evidence type="ECO:0000256" key="2">
    <source>
        <dbReference type="ARBA" id="ARBA00016437"/>
    </source>
</evidence>
<name>A0A8B8GMY7_9HEMI</name>
<keyword evidence="6" id="KW-0694">RNA-binding</keyword>
<comment type="subunit">
    <text evidence="5">Part of the small subunit (SSU) processome, composed of more than 70 proteins and the RNA chaperone small nucleolar RNA (snoRNA) U3.</text>
</comment>
<protein>
    <recommendedName>
        <fullName evidence="2 6">Nucleolar protein 6</fullName>
    </recommendedName>
</protein>
<feature type="domain" description="Nrap protein" evidence="8">
    <location>
        <begin position="152"/>
        <end position="292"/>
    </location>
</feature>
<dbReference type="Pfam" id="PF03813">
    <property type="entry name" value="Nrap"/>
    <property type="match status" value="1"/>
</dbReference>
<keyword evidence="6" id="KW-0539">Nucleus</keyword>
<dbReference type="GO" id="GO:0006409">
    <property type="term" value="P:tRNA export from nucleus"/>
    <property type="evidence" value="ECO:0007669"/>
    <property type="project" value="TreeGrafter"/>
</dbReference>
<organism evidence="9 10">
    <name type="scientific">Sipha flava</name>
    <name type="common">yellow sugarcane aphid</name>
    <dbReference type="NCBI Taxonomy" id="143950"/>
    <lineage>
        <taxon>Eukaryota</taxon>
        <taxon>Metazoa</taxon>
        <taxon>Ecdysozoa</taxon>
        <taxon>Arthropoda</taxon>
        <taxon>Hexapoda</taxon>
        <taxon>Insecta</taxon>
        <taxon>Pterygota</taxon>
        <taxon>Neoptera</taxon>
        <taxon>Paraneoptera</taxon>
        <taxon>Hemiptera</taxon>
        <taxon>Sternorrhyncha</taxon>
        <taxon>Aphidomorpha</taxon>
        <taxon>Aphidoidea</taxon>
        <taxon>Aphididae</taxon>
        <taxon>Sipha</taxon>
    </lineage>
</organism>
<evidence type="ECO:0000259" key="8">
    <source>
        <dbReference type="Pfam" id="PF03813"/>
    </source>
</evidence>
<dbReference type="PANTHER" id="PTHR17972:SF0">
    <property type="entry name" value="NUCLEOLAR PROTEIN 6"/>
    <property type="match status" value="1"/>
</dbReference>
<dbReference type="FunFam" id="1.10.1410.10:FF:000006">
    <property type="entry name" value="Nucleolar protein 6"/>
    <property type="match status" value="1"/>
</dbReference>
<evidence type="ECO:0000256" key="3">
    <source>
        <dbReference type="ARBA" id="ARBA00022454"/>
    </source>
</evidence>
<dbReference type="Gene3D" id="1.10.1410.10">
    <property type="match status" value="1"/>
</dbReference>
<reference evidence="10" key="1">
    <citation type="submission" date="2025-08" db="UniProtKB">
        <authorList>
            <consortium name="RefSeq"/>
        </authorList>
    </citation>
    <scope>IDENTIFICATION</scope>
    <source>
        <tissue evidence="10">Whole body</tissue>
    </source>
</reference>
<evidence type="ECO:0000313" key="9">
    <source>
        <dbReference type="Proteomes" id="UP000694846"/>
    </source>
</evidence>
<feature type="region of interest" description="Disordered" evidence="7">
    <location>
        <begin position="1"/>
        <end position="28"/>
    </location>
</feature>
<accession>A0A8B8GMY7</accession>
<dbReference type="AlphaFoldDB" id="A0A8B8GMY7"/>
<evidence type="ECO:0000256" key="4">
    <source>
        <dbReference type="ARBA" id="ARBA00035000"/>
    </source>
</evidence>
<dbReference type="InterPro" id="IPR005554">
    <property type="entry name" value="NOL6/Upt22"/>
</dbReference>
<dbReference type="GO" id="GO:0005694">
    <property type="term" value="C:chromosome"/>
    <property type="evidence" value="ECO:0007669"/>
    <property type="project" value="UniProtKB-SubCell"/>
</dbReference>
<dbReference type="GO" id="GO:0034456">
    <property type="term" value="C:UTP-C complex"/>
    <property type="evidence" value="ECO:0007669"/>
    <property type="project" value="TreeGrafter"/>
</dbReference>
<dbReference type="GO" id="GO:0032040">
    <property type="term" value="C:small-subunit processome"/>
    <property type="evidence" value="ECO:0007669"/>
    <property type="project" value="TreeGrafter"/>
</dbReference>
<sequence length="364" mass="42178">MVVETVAMMEPSTGGDSGIKRKKKQNTDVNKRIKPPTAEELNKLRETENMFLSNMFRLQIDEMLKEVKPKQTTLDKINEWFDKLTTALVQDMDTSNYKKELLSNVNISQMSAPFHLKPQNNNDGTFRFTKPCSLKIVGSHSIGISLMPLIKVDVSIQMDKTFFHKKDYTDEKYFRKKAFYLQCLAKELMKIPDLVENEIQFSYESHSYYSPVLVIKPTGSLGKKCSFYLRVVPESNIYSLHKFSPTINNIDCQWYFNNGVDNNPKNYPTPYYNSLILQDLIMEENEILLKEIIDGNQNIQDAIILLKIWLTQKNIGEYGNITNYILSLCWNYGGVLVTDSTDFTGFAFVRVRLSQRGTYFDFRP</sequence>
<gene>
    <name evidence="10" type="primary">LOC112693536</name>
</gene>
<dbReference type="GO" id="GO:0006364">
    <property type="term" value="P:rRNA processing"/>
    <property type="evidence" value="ECO:0007669"/>
    <property type="project" value="TreeGrafter"/>
</dbReference>
<comment type="function">
    <text evidence="4">Part of the small subunit (SSU) processome, first precursor of the small eukaryotic ribosomal subunit. During the assembly of the SSU processome in the nucleolus, many ribosome biogenesis factors, an RNA chaperone and ribosomal proteins associate with the nascent pre-rRNA and work in concert to generate RNA folding, modifications, rearrangements and cleavage as well as targeted degradation of pre-ribosomal RNA by the RNA exosome.</text>
</comment>
<keyword evidence="9" id="KW-1185">Reference proteome</keyword>
<evidence type="ECO:0000256" key="5">
    <source>
        <dbReference type="ARBA" id="ARBA00035020"/>
    </source>
</evidence>
<proteinExistence type="inferred from homology"/>
<evidence type="ECO:0000256" key="1">
    <source>
        <dbReference type="ARBA" id="ARBA00004286"/>
    </source>
</evidence>
<dbReference type="GeneID" id="112693536"/>
<dbReference type="Proteomes" id="UP000694846">
    <property type="component" value="Unplaced"/>
</dbReference>
<dbReference type="GO" id="GO:0032545">
    <property type="term" value="C:CURI complex"/>
    <property type="evidence" value="ECO:0007669"/>
    <property type="project" value="TreeGrafter"/>
</dbReference>
<dbReference type="GO" id="GO:0003723">
    <property type="term" value="F:RNA binding"/>
    <property type="evidence" value="ECO:0007669"/>
    <property type="project" value="UniProtKB-KW"/>
</dbReference>
<evidence type="ECO:0000256" key="7">
    <source>
        <dbReference type="SAM" id="MobiDB-lite"/>
    </source>
</evidence>
<dbReference type="InterPro" id="IPR035082">
    <property type="entry name" value="Nrap_D1"/>
</dbReference>
<evidence type="ECO:0000313" key="10">
    <source>
        <dbReference type="RefSeq" id="XP_025424428.1"/>
    </source>
</evidence>
<comment type="subcellular location">
    <subcellularLocation>
        <location evidence="1">Chromosome</location>
    </subcellularLocation>
    <subcellularLocation>
        <location evidence="6">Nucleus</location>
        <location evidence="6">Nucleolus</location>
    </subcellularLocation>
</comment>
<dbReference type="OrthoDB" id="10251401at2759"/>
<keyword evidence="3" id="KW-0158">Chromosome</keyword>